<feature type="transmembrane region" description="Helical" evidence="1">
    <location>
        <begin position="130"/>
        <end position="150"/>
    </location>
</feature>
<reference evidence="3" key="1">
    <citation type="journal article" date="2020" name="mSystems">
        <title>Genome- and Community-Level Interaction Insights into Carbon Utilization and Element Cycling Functions of Hydrothermarchaeota in Hydrothermal Sediment.</title>
        <authorList>
            <person name="Zhou Z."/>
            <person name="Liu Y."/>
            <person name="Xu W."/>
            <person name="Pan J."/>
            <person name="Luo Z.H."/>
            <person name="Li M."/>
        </authorList>
    </citation>
    <scope>NUCLEOTIDE SEQUENCE [LARGE SCALE GENOMIC DNA]</scope>
    <source>
        <strain evidence="3">HyVt-513</strain>
    </source>
</reference>
<dbReference type="InterPro" id="IPR051311">
    <property type="entry name" value="DedA_domain"/>
</dbReference>
<accession>A0A7V2SID9</accession>
<gene>
    <name evidence="3" type="ORF">ENJ74_00840</name>
</gene>
<feature type="transmembrane region" description="Helical" evidence="1">
    <location>
        <begin position="91"/>
        <end position="110"/>
    </location>
</feature>
<dbReference type="InterPro" id="IPR032816">
    <property type="entry name" value="VTT_dom"/>
</dbReference>
<dbReference type="PANTHER" id="PTHR42709:SF2">
    <property type="entry name" value="INNER MEMBRANE PROTEIN YOHD"/>
    <property type="match status" value="1"/>
</dbReference>
<dbReference type="Proteomes" id="UP000885722">
    <property type="component" value="Unassembled WGS sequence"/>
</dbReference>
<keyword evidence="1" id="KW-1133">Transmembrane helix</keyword>
<dbReference type="GO" id="GO:0005886">
    <property type="term" value="C:plasma membrane"/>
    <property type="evidence" value="ECO:0007669"/>
    <property type="project" value="TreeGrafter"/>
</dbReference>
<feature type="transmembrane region" description="Helical" evidence="1">
    <location>
        <begin position="162"/>
        <end position="184"/>
    </location>
</feature>
<keyword evidence="1" id="KW-0472">Membrane</keyword>
<evidence type="ECO:0000313" key="3">
    <source>
        <dbReference type="EMBL" id="HFC03392.1"/>
    </source>
</evidence>
<proteinExistence type="predicted"/>
<sequence>MLLQLFSLPVLVLMKYGYLALFIWSVLEGEIGLMLTGWLVSRGEVFTFEGAFAVAVAGAFLGDNAVFLFGRLFERRAMAWLGRSSWKKERVLAWFRKWGSSLIVFERFIYGTHIPALLTIGMSGYPYLKFLFFDILGIVLWAATFLTIGYEFGQQAINLVLFIQKNFVLVLFVGILFFTIFYALRSQNGNEGEPQ</sequence>
<feature type="transmembrane region" description="Helical" evidence="1">
    <location>
        <begin position="47"/>
        <end position="70"/>
    </location>
</feature>
<keyword evidence="1" id="KW-0812">Transmembrane</keyword>
<protein>
    <submittedName>
        <fullName evidence="3">DedA family protein</fullName>
    </submittedName>
</protein>
<dbReference type="AlphaFoldDB" id="A0A7V2SID9"/>
<comment type="caution">
    <text evidence="3">The sequence shown here is derived from an EMBL/GenBank/DDBJ whole genome shotgun (WGS) entry which is preliminary data.</text>
</comment>
<dbReference type="Pfam" id="PF09335">
    <property type="entry name" value="VTT_dom"/>
    <property type="match status" value="1"/>
</dbReference>
<name>A0A7V2SID9_9BACT</name>
<evidence type="ECO:0000259" key="2">
    <source>
        <dbReference type="Pfam" id="PF09335"/>
    </source>
</evidence>
<dbReference type="EMBL" id="DRNO01000061">
    <property type="protein sequence ID" value="HFC03392.1"/>
    <property type="molecule type" value="Genomic_DNA"/>
</dbReference>
<organism evidence="3">
    <name type="scientific">Nitratifractor salsuginis</name>
    <dbReference type="NCBI Taxonomy" id="269261"/>
    <lineage>
        <taxon>Bacteria</taxon>
        <taxon>Pseudomonadati</taxon>
        <taxon>Campylobacterota</taxon>
        <taxon>Epsilonproteobacteria</taxon>
        <taxon>Campylobacterales</taxon>
        <taxon>Sulfurovaceae</taxon>
        <taxon>Nitratifractor</taxon>
    </lineage>
</organism>
<dbReference type="PANTHER" id="PTHR42709">
    <property type="entry name" value="ALKALINE PHOSPHATASE LIKE PROTEIN"/>
    <property type="match status" value="1"/>
</dbReference>
<feature type="domain" description="VTT" evidence="2">
    <location>
        <begin position="38"/>
        <end position="150"/>
    </location>
</feature>
<evidence type="ECO:0000256" key="1">
    <source>
        <dbReference type="SAM" id="Phobius"/>
    </source>
</evidence>
<feature type="transmembrane region" description="Helical" evidence="1">
    <location>
        <begin position="7"/>
        <end position="27"/>
    </location>
</feature>